<dbReference type="Proteomes" id="UP000321570">
    <property type="component" value="Unassembled WGS sequence"/>
</dbReference>
<name>A0A564YXS2_HYMDI</name>
<dbReference type="AlphaFoldDB" id="A0A564YXS2"/>
<proteinExistence type="predicted"/>
<gene>
    <name evidence="3" type="ORF">WMSIL1_LOCUS10597</name>
</gene>
<evidence type="ECO:0000313" key="4">
    <source>
        <dbReference type="Proteomes" id="UP000321570"/>
    </source>
</evidence>
<accession>A0A564YXS2</accession>
<feature type="region of interest" description="Disordered" evidence="2">
    <location>
        <begin position="156"/>
        <end position="177"/>
    </location>
</feature>
<organism evidence="3 4">
    <name type="scientific">Hymenolepis diminuta</name>
    <name type="common">Rat tapeworm</name>
    <dbReference type="NCBI Taxonomy" id="6216"/>
    <lineage>
        <taxon>Eukaryota</taxon>
        <taxon>Metazoa</taxon>
        <taxon>Spiralia</taxon>
        <taxon>Lophotrochozoa</taxon>
        <taxon>Platyhelminthes</taxon>
        <taxon>Cestoda</taxon>
        <taxon>Eucestoda</taxon>
        <taxon>Cyclophyllidea</taxon>
        <taxon>Hymenolepididae</taxon>
        <taxon>Hymenolepis</taxon>
    </lineage>
</organism>
<protein>
    <submittedName>
        <fullName evidence="3">Uncharacterized protein</fullName>
    </submittedName>
</protein>
<feature type="coiled-coil region" evidence="1">
    <location>
        <begin position="1"/>
        <end position="35"/>
    </location>
</feature>
<evidence type="ECO:0000256" key="1">
    <source>
        <dbReference type="SAM" id="Coils"/>
    </source>
</evidence>
<reference evidence="3 4" key="1">
    <citation type="submission" date="2019-07" db="EMBL/GenBank/DDBJ databases">
        <authorList>
            <person name="Jastrzebski P J."/>
            <person name="Paukszto L."/>
            <person name="Jastrzebski P J."/>
        </authorList>
    </citation>
    <scope>NUCLEOTIDE SEQUENCE [LARGE SCALE GENOMIC DNA]</scope>
    <source>
        <strain evidence="3 4">WMS-il1</strain>
    </source>
</reference>
<keyword evidence="4" id="KW-1185">Reference proteome</keyword>
<dbReference type="EMBL" id="CABIJS010000455">
    <property type="protein sequence ID" value="VUZ51956.1"/>
    <property type="molecule type" value="Genomic_DNA"/>
</dbReference>
<keyword evidence="1" id="KW-0175">Coiled coil</keyword>
<sequence length="200" mass="22843">MSEKEKEIERLMDQERELRRELRNWQQRVFQLEAETQEIRHTYQIADLDMKSRLLEASIQAADPTARVKPDVQNPISLFSEDLLRLKINRDESDNIVTTPSTPKISVSVRSTLDELHLPPKFTKPSLRGRPRFASTINLSRFPSASPSQQINTTELNRPASSLNLNRSNSGSESSSFRNRADFLTTSFGSLSELELKAEV</sequence>
<evidence type="ECO:0000313" key="3">
    <source>
        <dbReference type="EMBL" id="VUZ51956.1"/>
    </source>
</evidence>
<evidence type="ECO:0000256" key="2">
    <source>
        <dbReference type="SAM" id="MobiDB-lite"/>
    </source>
</evidence>